<reference evidence="1" key="1">
    <citation type="submission" date="2023-06" db="EMBL/GenBank/DDBJ databases">
        <title>Conoideocrella luteorostrata (Hypocreales: Clavicipitaceae), a potential biocontrol fungus for elongate hemlock scale in United States Christmas tree production areas.</title>
        <authorList>
            <person name="Barrett H."/>
            <person name="Lovett B."/>
            <person name="Macias A.M."/>
            <person name="Stajich J.E."/>
            <person name="Kasson M.T."/>
        </authorList>
    </citation>
    <scope>NUCLEOTIDE SEQUENCE</scope>
    <source>
        <strain evidence="1">ARSEF 14590</strain>
    </source>
</reference>
<dbReference type="Proteomes" id="UP001251528">
    <property type="component" value="Unassembled WGS sequence"/>
</dbReference>
<evidence type="ECO:0000313" key="1">
    <source>
        <dbReference type="EMBL" id="KAK2616617.1"/>
    </source>
</evidence>
<gene>
    <name evidence="1" type="ORF">QQS21_000440</name>
</gene>
<sequence length="589" mass="68317">MEPLLRTLTRDDDSKRTRHIKPGERVQSLWENLTDESTKFVLFSHDGEKFTSHSDSNTRGASGSTESPYLFYNEANVAEDKVLFPDELIHNKENVFFREITNGVKRMESGLLPSFARRIAKDLEDLNTMGDPKTVIHDAMKDDDGKVWVLPKVWKSAINQVRKAKSSNERMRLLERTGLDGSPECLSFEQRGDEADPVEIMERDRSSQFKQSFHDGDLEPGSTQKYMETQDMIEKLLDCDHSGPVDWVWFIAELIDWLQLRADYDDYAMDPSAPWPRSFIIHDMVRSFITMAMFFPDIDFTAFVTNFLKSTPCESFRNSALFDPKQRVMTRPDRRGRTSNMYRRSEFWAKSKSLMTTEKHYADVYPLDWSLAIRPMVAQLYKSGIIAPAYYQADLRVVGGLATANTEPERPDKLDLFINYEDDYGNFPQKFPPSFAGPDKWPELLPRAQEYALKNPSARFALMRLWSAPHFYPLMVGLQNRQGCSFLDSAARVWQWNFVPKDMPGSEFSMHNVIKTRLELLREQFEPGVVSRGDLILAMGENVEELFKICTVVTFAMQTKPWLREVDLWKSFINVDLDFLIDLDEYWLD</sequence>
<dbReference type="AlphaFoldDB" id="A0AAJ0D119"/>
<accession>A0AAJ0D119</accession>
<organism evidence="1 2">
    <name type="scientific">Conoideocrella luteorostrata</name>
    <dbReference type="NCBI Taxonomy" id="1105319"/>
    <lineage>
        <taxon>Eukaryota</taxon>
        <taxon>Fungi</taxon>
        <taxon>Dikarya</taxon>
        <taxon>Ascomycota</taxon>
        <taxon>Pezizomycotina</taxon>
        <taxon>Sordariomycetes</taxon>
        <taxon>Hypocreomycetidae</taxon>
        <taxon>Hypocreales</taxon>
        <taxon>Clavicipitaceae</taxon>
        <taxon>Conoideocrella</taxon>
    </lineage>
</organism>
<evidence type="ECO:0000313" key="2">
    <source>
        <dbReference type="Proteomes" id="UP001251528"/>
    </source>
</evidence>
<proteinExistence type="predicted"/>
<dbReference type="EMBL" id="JASWJB010000004">
    <property type="protein sequence ID" value="KAK2616617.1"/>
    <property type="molecule type" value="Genomic_DNA"/>
</dbReference>
<name>A0AAJ0D119_9HYPO</name>
<protein>
    <submittedName>
        <fullName evidence="1">Uncharacterized protein</fullName>
    </submittedName>
</protein>
<keyword evidence="2" id="KW-1185">Reference proteome</keyword>
<comment type="caution">
    <text evidence="1">The sequence shown here is derived from an EMBL/GenBank/DDBJ whole genome shotgun (WGS) entry which is preliminary data.</text>
</comment>